<dbReference type="AlphaFoldDB" id="A0A8H3FIA5"/>
<proteinExistence type="predicted"/>
<comment type="caution">
    <text evidence="1">The sequence shown here is derived from an EMBL/GenBank/DDBJ whole genome shotgun (WGS) entry which is preliminary data.</text>
</comment>
<accession>A0A8H3FIA5</accession>
<dbReference type="EMBL" id="CAJPDR010000146">
    <property type="protein sequence ID" value="CAF9921441.1"/>
    <property type="molecule type" value="Genomic_DNA"/>
</dbReference>
<sequence length="220" mass="24580">MRVCDYNTDAIREALIRMPNLKNIDMSMGRGLYDSLSTKADRAFGDGYQPVFGDDGQKESCGVPQMWSLLLGANYAGLKLKGLRCGNVHWEIFKQRGEIYEEMREAVQYLTILKLHVITRDSDGGSADSLESGDHHSQISARAEYLSESGRLQEFVIAAPDLRVLDIRFDLDSSFDLDLSFDIGNLVGLKQIVGDFTWHLLQHLAFSVLQTTEDEAGGIL</sequence>
<name>A0A8H3FIA5_9LECA</name>
<evidence type="ECO:0000313" key="1">
    <source>
        <dbReference type="EMBL" id="CAF9921441.1"/>
    </source>
</evidence>
<dbReference type="OrthoDB" id="5422579at2759"/>
<reference evidence="1" key="1">
    <citation type="submission" date="2021-03" db="EMBL/GenBank/DDBJ databases">
        <authorList>
            <person name="Tagirdzhanova G."/>
        </authorList>
    </citation>
    <scope>NUCLEOTIDE SEQUENCE</scope>
</reference>
<protein>
    <submittedName>
        <fullName evidence="1">Uncharacterized protein</fullName>
    </submittedName>
</protein>
<organism evidence="1 2">
    <name type="scientific">Alectoria fallacina</name>
    <dbReference type="NCBI Taxonomy" id="1903189"/>
    <lineage>
        <taxon>Eukaryota</taxon>
        <taxon>Fungi</taxon>
        <taxon>Dikarya</taxon>
        <taxon>Ascomycota</taxon>
        <taxon>Pezizomycotina</taxon>
        <taxon>Lecanoromycetes</taxon>
        <taxon>OSLEUM clade</taxon>
        <taxon>Lecanoromycetidae</taxon>
        <taxon>Lecanorales</taxon>
        <taxon>Lecanorineae</taxon>
        <taxon>Parmeliaceae</taxon>
        <taxon>Alectoria</taxon>
    </lineage>
</organism>
<dbReference type="Proteomes" id="UP000664203">
    <property type="component" value="Unassembled WGS sequence"/>
</dbReference>
<evidence type="ECO:0000313" key="2">
    <source>
        <dbReference type="Proteomes" id="UP000664203"/>
    </source>
</evidence>
<keyword evidence="2" id="KW-1185">Reference proteome</keyword>
<gene>
    <name evidence="1" type="ORF">ALECFALPRED_001800</name>
</gene>